<feature type="compositionally biased region" description="Polar residues" evidence="6">
    <location>
        <begin position="444"/>
        <end position="453"/>
    </location>
</feature>
<evidence type="ECO:0000256" key="2">
    <source>
        <dbReference type="ARBA" id="ARBA00004555"/>
    </source>
</evidence>
<dbReference type="GO" id="GO:0005768">
    <property type="term" value="C:endosome"/>
    <property type="evidence" value="ECO:0007669"/>
    <property type="project" value="TreeGrafter"/>
</dbReference>
<feature type="compositionally biased region" description="Basic and acidic residues" evidence="6">
    <location>
        <begin position="434"/>
        <end position="443"/>
    </location>
</feature>
<reference evidence="8 9" key="1">
    <citation type="journal article" date="2019" name="Plant Biotechnol. J.">
        <title>The red bayberry genome and genetic basis of sex determination.</title>
        <authorList>
            <person name="Jia H.M."/>
            <person name="Jia H.J."/>
            <person name="Cai Q.L."/>
            <person name="Wang Y."/>
            <person name="Zhao H.B."/>
            <person name="Yang W.F."/>
            <person name="Wang G.Y."/>
            <person name="Li Y.H."/>
            <person name="Zhan D.L."/>
            <person name="Shen Y.T."/>
            <person name="Niu Q.F."/>
            <person name="Chang L."/>
            <person name="Qiu J."/>
            <person name="Zhao L."/>
            <person name="Xie H.B."/>
            <person name="Fu W.Y."/>
            <person name="Jin J."/>
            <person name="Li X.W."/>
            <person name="Jiao Y."/>
            <person name="Zhou C.C."/>
            <person name="Tu T."/>
            <person name="Chai C.Y."/>
            <person name="Gao J.L."/>
            <person name="Fan L.J."/>
            <person name="van de Weg E."/>
            <person name="Wang J.Y."/>
            <person name="Gao Z.S."/>
        </authorList>
    </citation>
    <scope>NUCLEOTIDE SEQUENCE [LARGE SCALE GENOMIC DNA]</scope>
    <source>
        <tissue evidence="8">Leaves</tissue>
    </source>
</reference>
<feature type="compositionally biased region" description="Low complexity" evidence="6">
    <location>
        <begin position="172"/>
        <end position="184"/>
    </location>
</feature>
<protein>
    <submittedName>
        <fullName evidence="8">Clathrin interactor EPSIN 1</fullName>
    </submittedName>
</protein>
<dbReference type="GO" id="GO:0005886">
    <property type="term" value="C:plasma membrane"/>
    <property type="evidence" value="ECO:0007669"/>
    <property type="project" value="TreeGrafter"/>
</dbReference>
<dbReference type="Gene3D" id="1.25.40.90">
    <property type="match status" value="1"/>
</dbReference>
<dbReference type="EMBL" id="RXIC02000021">
    <property type="protein sequence ID" value="KAB1219782.1"/>
    <property type="molecule type" value="Genomic_DNA"/>
</dbReference>
<dbReference type="GO" id="GO:0030125">
    <property type="term" value="C:clathrin vesicle coat"/>
    <property type="evidence" value="ECO:0007669"/>
    <property type="project" value="TreeGrafter"/>
</dbReference>
<evidence type="ECO:0000256" key="5">
    <source>
        <dbReference type="ARBA" id="ARBA00023329"/>
    </source>
</evidence>
<comment type="similarity">
    <text evidence="3">Belongs to the epsin family.</text>
</comment>
<feature type="compositionally biased region" description="Low complexity" evidence="6">
    <location>
        <begin position="284"/>
        <end position="296"/>
    </location>
</feature>
<dbReference type="PROSITE" id="PS50942">
    <property type="entry name" value="ENTH"/>
    <property type="match status" value="1"/>
</dbReference>
<dbReference type="InterPro" id="IPR013809">
    <property type="entry name" value="ENTH"/>
</dbReference>
<comment type="caution">
    <text evidence="8">The sequence shown here is derived from an EMBL/GenBank/DDBJ whole genome shotgun (WGS) entry which is preliminary data.</text>
</comment>
<evidence type="ECO:0000313" key="8">
    <source>
        <dbReference type="EMBL" id="KAB1219782.1"/>
    </source>
</evidence>
<feature type="domain" description="ENTH" evidence="7">
    <location>
        <begin position="18"/>
        <end position="150"/>
    </location>
</feature>
<dbReference type="GO" id="GO:0005543">
    <property type="term" value="F:phospholipid binding"/>
    <property type="evidence" value="ECO:0007669"/>
    <property type="project" value="TreeGrafter"/>
</dbReference>
<evidence type="ECO:0000313" key="9">
    <source>
        <dbReference type="Proteomes" id="UP000516437"/>
    </source>
</evidence>
<evidence type="ECO:0000256" key="3">
    <source>
        <dbReference type="ARBA" id="ARBA00010130"/>
    </source>
</evidence>
<dbReference type="GO" id="GO:0006897">
    <property type="term" value="P:endocytosis"/>
    <property type="evidence" value="ECO:0007669"/>
    <property type="project" value="TreeGrafter"/>
</dbReference>
<dbReference type="CDD" id="cd03571">
    <property type="entry name" value="ENTH"/>
    <property type="match status" value="1"/>
</dbReference>
<keyword evidence="5" id="KW-0968">Cytoplasmic vesicle</keyword>
<dbReference type="PANTHER" id="PTHR12276">
    <property type="entry name" value="EPSIN/ENT-RELATED"/>
    <property type="match status" value="1"/>
</dbReference>
<dbReference type="FunFam" id="1.25.40.90:FF:000006">
    <property type="entry name" value="Clathrin interactor 1"/>
    <property type="match status" value="1"/>
</dbReference>
<name>A0A6A1W3I8_9ROSI</name>
<dbReference type="GO" id="GO:0005794">
    <property type="term" value="C:Golgi apparatus"/>
    <property type="evidence" value="ECO:0007669"/>
    <property type="project" value="UniProtKB-SubCell"/>
</dbReference>
<dbReference type="SUPFAM" id="SSF48464">
    <property type="entry name" value="ENTH/VHS domain"/>
    <property type="match status" value="1"/>
</dbReference>
<feature type="compositionally biased region" description="Basic and acidic residues" evidence="6">
    <location>
        <begin position="188"/>
        <end position="214"/>
    </location>
</feature>
<dbReference type="SMART" id="SM00273">
    <property type="entry name" value="ENTH"/>
    <property type="match status" value="1"/>
</dbReference>
<feature type="compositionally biased region" description="Polar residues" evidence="6">
    <location>
        <begin position="424"/>
        <end position="433"/>
    </location>
</feature>
<dbReference type="InterPro" id="IPR008942">
    <property type="entry name" value="ENTH_VHS"/>
</dbReference>
<dbReference type="Pfam" id="PF01417">
    <property type="entry name" value="ENTH"/>
    <property type="match status" value="1"/>
</dbReference>
<dbReference type="AlphaFoldDB" id="A0A6A1W3I8"/>
<feature type="compositionally biased region" description="Polar residues" evidence="6">
    <location>
        <begin position="246"/>
        <end position="275"/>
    </location>
</feature>
<dbReference type="PANTHER" id="PTHR12276:SF45">
    <property type="entry name" value="CLATHRIN INTERACTOR 1"/>
    <property type="match status" value="1"/>
</dbReference>
<feature type="region of interest" description="Disordered" evidence="6">
    <location>
        <begin position="172"/>
        <end position="297"/>
    </location>
</feature>
<evidence type="ECO:0000256" key="6">
    <source>
        <dbReference type="SAM" id="MobiDB-lite"/>
    </source>
</evidence>
<proteinExistence type="inferred from homology"/>
<evidence type="ECO:0000259" key="7">
    <source>
        <dbReference type="PROSITE" id="PS50942"/>
    </source>
</evidence>
<comment type="subcellular location">
    <subcellularLocation>
        <location evidence="1">Cytoplasmic vesicle</location>
        <location evidence="1">Clathrin-coated vesicle</location>
    </subcellularLocation>
    <subcellularLocation>
        <location evidence="2">Golgi apparatus</location>
    </subcellularLocation>
</comment>
<feature type="compositionally biased region" description="Polar residues" evidence="6">
    <location>
        <begin position="219"/>
        <end position="236"/>
    </location>
</feature>
<feature type="region of interest" description="Disordered" evidence="6">
    <location>
        <begin position="424"/>
        <end position="453"/>
    </location>
</feature>
<dbReference type="Proteomes" id="UP000516437">
    <property type="component" value="Chromosome 3"/>
</dbReference>
<gene>
    <name evidence="8" type="ORF">CJ030_MR3G005791</name>
</gene>
<keyword evidence="9" id="KW-1185">Reference proteome</keyword>
<evidence type="ECO:0000256" key="1">
    <source>
        <dbReference type="ARBA" id="ARBA00004132"/>
    </source>
</evidence>
<dbReference type="OrthoDB" id="4033880at2759"/>
<sequence length="558" mass="59580">MDFMKVLDQTKEGGEFEGLEGVPEIEQELVLDATDNEPWGPHGSALAEIAQATKKFTECQMVMNVLWTRLTETGKDWRYVYKALAVIEYLVAHGSERAVDDIIEHTFQISSLSSFEYVEPSGKDLGINVRKKVENIVALLNNKDKIQEVRNKAAANRDKYFGLSSTGITYKSGSASSGGSSYSSDRYGNGDRFRDSYRDKDQYEEEKYQKDTSGKSHFGVTSENQGNALKKSSTRNGSKDDKKFSSGASKLSTKLQTSDNYSSIPFQSSTVPSNNYDDDFDPRGTSSTTEAAAGSSNQVDLFGQSLVGDLLDAPTSIPTEKPAMNSSSSEVDLFADATFVSATPHLEKGPGSQTQTKVDLFASQPATSSSVSAIVDPFATPDPVVQPEIKGPNPVPADANVVDPFAAVPLNNFDGSDLFGAFTSHSDSVSSEPSQKDVSDGSHDNLSVISSADTSIPSKKDTFQVKSGIWADSLSRGLIDLNISAAKKVSLADIGVVGELSDGLAEKEKGPPTSYYKGRAMGAGSGLGRSGFASSQAMGGNDIFSSLGGQQYQYGGSQ</sequence>
<keyword evidence="4" id="KW-0333">Golgi apparatus</keyword>
<evidence type="ECO:0000256" key="4">
    <source>
        <dbReference type="ARBA" id="ARBA00023034"/>
    </source>
</evidence>
<accession>A0A6A1W3I8</accession>
<dbReference type="GO" id="GO:0030276">
    <property type="term" value="F:clathrin binding"/>
    <property type="evidence" value="ECO:0007669"/>
    <property type="project" value="TreeGrafter"/>
</dbReference>
<organism evidence="8 9">
    <name type="scientific">Morella rubra</name>
    <name type="common">Chinese bayberry</name>
    <dbReference type="NCBI Taxonomy" id="262757"/>
    <lineage>
        <taxon>Eukaryota</taxon>
        <taxon>Viridiplantae</taxon>
        <taxon>Streptophyta</taxon>
        <taxon>Embryophyta</taxon>
        <taxon>Tracheophyta</taxon>
        <taxon>Spermatophyta</taxon>
        <taxon>Magnoliopsida</taxon>
        <taxon>eudicotyledons</taxon>
        <taxon>Gunneridae</taxon>
        <taxon>Pentapetalae</taxon>
        <taxon>rosids</taxon>
        <taxon>fabids</taxon>
        <taxon>Fagales</taxon>
        <taxon>Myricaceae</taxon>
        <taxon>Morella</taxon>
    </lineage>
</organism>